<dbReference type="GO" id="GO:0004105">
    <property type="term" value="F:choline-phosphate cytidylyltransferase activity"/>
    <property type="evidence" value="ECO:0007669"/>
    <property type="project" value="UniProtKB-EC"/>
</dbReference>
<organism evidence="4 5">
    <name type="scientific">Panagrellus redivivus</name>
    <name type="common">Microworm</name>
    <dbReference type="NCBI Taxonomy" id="6233"/>
    <lineage>
        <taxon>Eukaryota</taxon>
        <taxon>Metazoa</taxon>
        <taxon>Ecdysozoa</taxon>
        <taxon>Nematoda</taxon>
        <taxon>Chromadorea</taxon>
        <taxon>Rhabditida</taxon>
        <taxon>Tylenchina</taxon>
        <taxon>Panagrolaimomorpha</taxon>
        <taxon>Panagrolaimoidea</taxon>
        <taxon>Panagrolaimidae</taxon>
        <taxon>Panagrellus</taxon>
    </lineage>
</organism>
<proteinExistence type="predicted"/>
<reference evidence="4" key="1">
    <citation type="journal article" date="2013" name="Genetics">
        <title>The draft genome and transcriptome of Panagrellus redivivus are shaped by the harsh demands of a free-living lifestyle.</title>
        <authorList>
            <person name="Srinivasan J."/>
            <person name="Dillman A.R."/>
            <person name="Macchietto M.G."/>
            <person name="Heikkinen L."/>
            <person name="Lakso M."/>
            <person name="Fracchia K.M."/>
            <person name="Antoshechkin I."/>
            <person name="Mortazavi A."/>
            <person name="Wong G."/>
            <person name="Sternberg P.W."/>
        </authorList>
    </citation>
    <scope>NUCLEOTIDE SEQUENCE [LARGE SCALE GENOMIC DNA]</scope>
    <source>
        <strain evidence="4">MT8872</strain>
    </source>
</reference>
<dbReference type="EC" id="2.7.7.15" evidence="2"/>
<keyword evidence="4" id="KW-1185">Reference proteome</keyword>
<accession>A0A7E4VG92</accession>
<dbReference type="AlphaFoldDB" id="A0A7E4VG92"/>
<dbReference type="GO" id="GO:0031210">
    <property type="term" value="F:phosphatidylcholine binding"/>
    <property type="evidence" value="ECO:0007669"/>
    <property type="project" value="TreeGrafter"/>
</dbReference>
<evidence type="ECO:0000256" key="1">
    <source>
        <dbReference type="ARBA" id="ARBA00025706"/>
    </source>
</evidence>
<protein>
    <recommendedName>
        <fullName evidence="2">choline-phosphate cytidylyltransferase</fullName>
        <ecNumber evidence="2">2.7.7.15</ecNumber>
    </recommendedName>
</protein>
<dbReference type="Proteomes" id="UP000492821">
    <property type="component" value="Unassembled WGS sequence"/>
</dbReference>
<name>A0A7E4VG92_PANRE</name>
<dbReference type="NCBIfam" id="TIGR00125">
    <property type="entry name" value="cyt_tran_rel"/>
    <property type="match status" value="1"/>
</dbReference>
<evidence type="ECO:0000259" key="3">
    <source>
        <dbReference type="Pfam" id="PF01467"/>
    </source>
</evidence>
<dbReference type="UniPathway" id="UPA00753">
    <property type="reaction ID" value="UER00739"/>
</dbReference>
<evidence type="ECO:0000313" key="5">
    <source>
        <dbReference type="WBParaSite" id="Pan_g20760.t1"/>
    </source>
</evidence>
<dbReference type="InterPro" id="IPR004821">
    <property type="entry name" value="Cyt_trans-like"/>
</dbReference>
<evidence type="ECO:0000256" key="2">
    <source>
        <dbReference type="ARBA" id="ARBA00026101"/>
    </source>
</evidence>
<dbReference type="Gene3D" id="3.40.50.620">
    <property type="entry name" value="HUPs"/>
    <property type="match status" value="1"/>
</dbReference>
<dbReference type="Pfam" id="PF01467">
    <property type="entry name" value="CTP_transf_like"/>
    <property type="match status" value="1"/>
</dbReference>
<sequence length="185" mass="21208">MAAVQEKFSPRFESSGTCWKPRTLSEVEESKKDTVVRIYTDGVYDLFHPGHVKQLKQAKKAFPNVFLIVGVCTDEDTLKYKGCLPIMSTEERVEMVKQCIYVDQVMATPCFFPTIDFVNELNVDLVAHDSLPYQLPETDDCYAPFKDVDRFLATERTPMVSTTDILNRILGKIETIQERQSRRNA</sequence>
<dbReference type="SUPFAM" id="SSF52374">
    <property type="entry name" value="Nucleotidylyl transferase"/>
    <property type="match status" value="1"/>
</dbReference>
<feature type="domain" description="Cytidyltransferase-like" evidence="3">
    <location>
        <begin position="39"/>
        <end position="167"/>
    </location>
</feature>
<comment type="pathway">
    <text evidence="1">Phospholipid metabolism; phosphatidylcholine biosynthesis; phosphatidylcholine from phosphocholine: step 1/2.</text>
</comment>
<dbReference type="PANTHER" id="PTHR10739:SF13">
    <property type="entry name" value="CHOLINE-PHOSPHATE CYTIDYLYLTRANSFERASE"/>
    <property type="match status" value="1"/>
</dbReference>
<reference evidence="5" key="2">
    <citation type="submission" date="2020-10" db="UniProtKB">
        <authorList>
            <consortium name="WormBaseParasite"/>
        </authorList>
    </citation>
    <scope>IDENTIFICATION</scope>
</reference>
<dbReference type="PANTHER" id="PTHR10739">
    <property type="entry name" value="CYTIDYLYLTRANSFERASE"/>
    <property type="match status" value="1"/>
</dbReference>
<dbReference type="InterPro" id="IPR014729">
    <property type="entry name" value="Rossmann-like_a/b/a_fold"/>
</dbReference>
<dbReference type="WBParaSite" id="Pan_g20760.t1">
    <property type="protein sequence ID" value="Pan_g20760.t1"/>
    <property type="gene ID" value="Pan_g20760"/>
</dbReference>
<evidence type="ECO:0000313" key="4">
    <source>
        <dbReference type="Proteomes" id="UP000492821"/>
    </source>
</evidence>
<dbReference type="InterPro" id="IPR045049">
    <property type="entry name" value="Pcy1-like"/>
</dbReference>